<evidence type="ECO:0000256" key="1">
    <source>
        <dbReference type="ARBA" id="ARBA00003004"/>
    </source>
</evidence>
<dbReference type="CDD" id="cd00165">
    <property type="entry name" value="S4"/>
    <property type="match status" value="1"/>
</dbReference>
<dbReference type="InterPro" id="IPR022801">
    <property type="entry name" value="Ribosomal_uS4"/>
</dbReference>
<dbReference type="GO" id="GO:0006412">
    <property type="term" value="P:translation"/>
    <property type="evidence" value="ECO:0007669"/>
    <property type="project" value="UniProtKB-UniRule"/>
</dbReference>
<organism evidence="14 15">
    <name type="scientific">Candidatus Merdivicinus excrementipullorum</name>
    <dbReference type="NCBI Taxonomy" id="2840867"/>
    <lineage>
        <taxon>Bacteria</taxon>
        <taxon>Bacillati</taxon>
        <taxon>Bacillota</taxon>
        <taxon>Clostridia</taxon>
        <taxon>Eubacteriales</taxon>
        <taxon>Oscillospiraceae</taxon>
        <taxon>Oscillospiraceae incertae sedis</taxon>
        <taxon>Candidatus Merdivicinus</taxon>
    </lineage>
</organism>
<evidence type="ECO:0000256" key="10">
    <source>
        <dbReference type="HAMAP-Rule" id="MF_01306"/>
    </source>
</evidence>
<dbReference type="GO" id="GO:0019843">
    <property type="term" value="F:rRNA binding"/>
    <property type="evidence" value="ECO:0007669"/>
    <property type="project" value="UniProtKB-UniRule"/>
</dbReference>
<evidence type="ECO:0000256" key="11">
    <source>
        <dbReference type="RuleBase" id="RU003699"/>
    </source>
</evidence>
<dbReference type="FunFam" id="3.10.290.10:FF:000001">
    <property type="entry name" value="30S ribosomal protein S4"/>
    <property type="match status" value="1"/>
</dbReference>
<dbReference type="NCBIfam" id="TIGR01017">
    <property type="entry name" value="rpsD_bact"/>
    <property type="match status" value="1"/>
</dbReference>
<evidence type="ECO:0000259" key="13">
    <source>
        <dbReference type="SMART" id="SM01390"/>
    </source>
</evidence>
<dbReference type="Pfam" id="PF01479">
    <property type="entry name" value="S4"/>
    <property type="match status" value="1"/>
</dbReference>
<comment type="function">
    <text evidence="1 10">With S5 and S12 plays an important role in translational accuracy.</text>
</comment>
<evidence type="ECO:0000256" key="7">
    <source>
        <dbReference type="ARBA" id="ARBA00023274"/>
    </source>
</evidence>
<feature type="domain" description="Small ribosomal subunit protein uS4 N-terminal" evidence="13">
    <location>
        <begin position="3"/>
        <end position="97"/>
    </location>
</feature>
<dbReference type="FunFam" id="1.10.1050.10:FF:000001">
    <property type="entry name" value="30S ribosomal protein S4"/>
    <property type="match status" value="1"/>
</dbReference>
<dbReference type="GO" id="GO:0015935">
    <property type="term" value="C:small ribosomal subunit"/>
    <property type="evidence" value="ECO:0007669"/>
    <property type="project" value="InterPro"/>
</dbReference>
<comment type="caution">
    <text evidence="14">The sequence shown here is derived from an EMBL/GenBank/DDBJ whole genome shotgun (WGS) entry which is preliminary data.</text>
</comment>
<keyword evidence="4 10" id="KW-0699">rRNA-binding</keyword>
<feature type="domain" description="RNA-binding S4" evidence="12">
    <location>
        <begin position="98"/>
        <end position="161"/>
    </location>
</feature>
<protein>
    <recommendedName>
        <fullName evidence="9 10">Small ribosomal subunit protein uS4</fullName>
    </recommendedName>
</protein>
<sequence>MARYTGAVCRMCRREGQKLFLKGTKCYSEHCPFVSRGFAPGQHGQNRKKVSEYGMQLRAKQTAKRYYGVLESQFYHYFELAERKPGQTGENLLRLLESRLDNVVYRLGLASSRAEARQLVLHNHFKLNGNKVNIPSLLVKEGDVITLSDKSRQSEKFKAIEETCGSRPVPMWLEMNRENYTGKVVRMPNRDDIDLEVEEHLIVELYSK</sequence>
<evidence type="ECO:0000256" key="8">
    <source>
        <dbReference type="ARBA" id="ARBA00025813"/>
    </source>
</evidence>
<dbReference type="InterPro" id="IPR018079">
    <property type="entry name" value="Ribosomal_uS4_CS"/>
</dbReference>
<evidence type="ECO:0000256" key="6">
    <source>
        <dbReference type="ARBA" id="ARBA00022980"/>
    </source>
</evidence>
<dbReference type="Pfam" id="PF00163">
    <property type="entry name" value="Ribosomal_S4"/>
    <property type="match status" value="1"/>
</dbReference>
<dbReference type="InterPro" id="IPR001912">
    <property type="entry name" value="Ribosomal_uS4_N"/>
</dbReference>
<evidence type="ECO:0000256" key="2">
    <source>
        <dbReference type="ARBA" id="ARBA00003866"/>
    </source>
</evidence>
<name>A0A9D1K0E9_9FIRM</name>
<dbReference type="InterPro" id="IPR005709">
    <property type="entry name" value="Ribosomal_uS4_bac-type"/>
</dbReference>
<dbReference type="SMART" id="SM01390">
    <property type="entry name" value="Ribosomal_S4"/>
    <property type="match status" value="1"/>
</dbReference>
<evidence type="ECO:0000256" key="3">
    <source>
        <dbReference type="ARBA" id="ARBA00007465"/>
    </source>
</evidence>
<dbReference type="PROSITE" id="PS00632">
    <property type="entry name" value="RIBOSOMAL_S4"/>
    <property type="match status" value="1"/>
</dbReference>
<proteinExistence type="inferred from homology"/>
<dbReference type="EMBL" id="DVJP01000070">
    <property type="protein sequence ID" value="HIS77241.1"/>
    <property type="molecule type" value="Genomic_DNA"/>
</dbReference>
<comment type="similarity">
    <text evidence="3 10 11">Belongs to the universal ribosomal protein uS4 family.</text>
</comment>
<accession>A0A9D1K0E9</accession>
<keyword evidence="6 10" id="KW-0689">Ribosomal protein</keyword>
<dbReference type="SMART" id="SM00363">
    <property type="entry name" value="S4"/>
    <property type="match status" value="1"/>
</dbReference>
<evidence type="ECO:0000259" key="12">
    <source>
        <dbReference type="SMART" id="SM00363"/>
    </source>
</evidence>
<dbReference type="GO" id="GO:0003735">
    <property type="term" value="F:structural constituent of ribosome"/>
    <property type="evidence" value="ECO:0007669"/>
    <property type="project" value="InterPro"/>
</dbReference>
<dbReference type="Proteomes" id="UP000824002">
    <property type="component" value="Unassembled WGS sequence"/>
</dbReference>
<dbReference type="PANTHER" id="PTHR11831:SF4">
    <property type="entry name" value="SMALL RIBOSOMAL SUBUNIT PROTEIN US4M"/>
    <property type="match status" value="1"/>
</dbReference>
<dbReference type="HAMAP" id="MF_01306_B">
    <property type="entry name" value="Ribosomal_uS4_B"/>
    <property type="match status" value="1"/>
</dbReference>
<evidence type="ECO:0000256" key="4">
    <source>
        <dbReference type="ARBA" id="ARBA00022730"/>
    </source>
</evidence>
<dbReference type="AlphaFoldDB" id="A0A9D1K0E9"/>
<dbReference type="NCBIfam" id="NF003717">
    <property type="entry name" value="PRK05327.1"/>
    <property type="match status" value="1"/>
</dbReference>
<evidence type="ECO:0000313" key="15">
    <source>
        <dbReference type="Proteomes" id="UP000824002"/>
    </source>
</evidence>
<comment type="function">
    <text evidence="2 10">One of the primary rRNA binding proteins, it binds directly to 16S rRNA where it nucleates assembly of the body of the 30S subunit.</text>
</comment>
<dbReference type="SUPFAM" id="SSF55174">
    <property type="entry name" value="Alpha-L RNA-binding motif"/>
    <property type="match status" value="1"/>
</dbReference>
<reference evidence="14" key="1">
    <citation type="submission" date="2020-10" db="EMBL/GenBank/DDBJ databases">
        <authorList>
            <person name="Gilroy R."/>
        </authorList>
    </citation>
    <scope>NUCLEOTIDE SEQUENCE</scope>
    <source>
        <strain evidence="14">CHK199-13235</strain>
    </source>
</reference>
<dbReference type="PROSITE" id="PS50889">
    <property type="entry name" value="S4"/>
    <property type="match status" value="1"/>
</dbReference>
<keyword evidence="7 10" id="KW-0687">Ribonucleoprotein</keyword>
<dbReference type="Gene3D" id="1.10.1050.10">
    <property type="entry name" value="Ribosomal Protein S4 Delta 41, Chain A, domain 1"/>
    <property type="match status" value="1"/>
</dbReference>
<dbReference type="InterPro" id="IPR036986">
    <property type="entry name" value="S4_RNA-bd_sf"/>
</dbReference>
<dbReference type="PANTHER" id="PTHR11831">
    <property type="entry name" value="30S 40S RIBOSOMAL PROTEIN"/>
    <property type="match status" value="1"/>
</dbReference>
<evidence type="ECO:0000256" key="9">
    <source>
        <dbReference type="ARBA" id="ARBA00035254"/>
    </source>
</evidence>
<evidence type="ECO:0000256" key="5">
    <source>
        <dbReference type="ARBA" id="ARBA00022884"/>
    </source>
</evidence>
<comment type="subunit">
    <text evidence="8 10">Part of the 30S ribosomal subunit. Contacts protein S5. The interaction surface between S4 and S5 is involved in control of translational fidelity.</text>
</comment>
<evidence type="ECO:0000313" key="14">
    <source>
        <dbReference type="EMBL" id="HIS77241.1"/>
    </source>
</evidence>
<keyword evidence="5 10" id="KW-0694">RNA-binding</keyword>
<reference evidence="14" key="2">
    <citation type="journal article" date="2021" name="PeerJ">
        <title>Extensive microbial diversity within the chicken gut microbiome revealed by metagenomics and culture.</title>
        <authorList>
            <person name="Gilroy R."/>
            <person name="Ravi A."/>
            <person name="Getino M."/>
            <person name="Pursley I."/>
            <person name="Horton D.L."/>
            <person name="Alikhan N.F."/>
            <person name="Baker D."/>
            <person name="Gharbi K."/>
            <person name="Hall N."/>
            <person name="Watson M."/>
            <person name="Adriaenssens E.M."/>
            <person name="Foster-Nyarko E."/>
            <person name="Jarju S."/>
            <person name="Secka A."/>
            <person name="Antonio M."/>
            <person name="Oren A."/>
            <person name="Chaudhuri R.R."/>
            <person name="La Ragione R."/>
            <person name="Hildebrand F."/>
            <person name="Pallen M.J."/>
        </authorList>
    </citation>
    <scope>NUCLEOTIDE SEQUENCE</scope>
    <source>
        <strain evidence="14">CHK199-13235</strain>
    </source>
</reference>
<gene>
    <name evidence="10 14" type="primary">rpsD</name>
    <name evidence="14" type="ORF">IAB51_10630</name>
</gene>
<dbReference type="InterPro" id="IPR002942">
    <property type="entry name" value="S4_RNA-bd"/>
</dbReference>
<dbReference type="Gene3D" id="3.10.290.10">
    <property type="entry name" value="RNA-binding S4 domain"/>
    <property type="match status" value="1"/>
</dbReference>
<dbReference type="GO" id="GO:0042274">
    <property type="term" value="P:ribosomal small subunit biogenesis"/>
    <property type="evidence" value="ECO:0007669"/>
    <property type="project" value="TreeGrafter"/>
</dbReference>